<dbReference type="GeneID" id="38774530"/>
<dbReference type="AlphaFoldDB" id="A0A401G624"/>
<protein>
    <submittedName>
        <fullName evidence="1">Uncharacterized protein</fullName>
    </submittedName>
</protein>
<evidence type="ECO:0000313" key="1">
    <source>
        <dbReference type="EMBL" id="GBE77613.1"/>
    </source>
</evidence>
<dbReference type="RefSeq" id="XP_027608526.1">
    <property type="nucleotide sequence ID" value="XM_027752725.1"/>
</dbReference>
<accession>A0A401G624</accession>
<comment type="caution">
    <text evidence="1">The sequence shown here is derived from an EMBL/GenBank/DDBJ whole genome shotgun (WGS) entry which is preliminary data.</text>
</comment>
<dbReference type="InParanoid" id="A0A401G624"/>
<organism evidence="1 2">
    <name type="scientific">Sparassis crispa</name>
    <dbReference type="NCBI Taxonomy" id="139825"/>
    <lineage>
        <taxon>Eukaryota</taxon>
        <taxon>Fungi</taxon>
        <taxon>Dikarya</taxon>
        <taxon>Basidiomycota</taxon>
        <taxon>Agaricomycotina</taxon>
        <taxon>Agaricomycetes</taxon>
        <taxon>Polyporales</taxon>
        <taxon>Sparassidaceae</taxon>
        <taxon>Sparassis</taxon>
    </lineage>
</organism>
<gene>
    <name evidence="1" type="ORF">SCP_0104930</name>
</gene>
<proteinExistence type="predicted"/>
<dbReference type="EMBL" id="BFAD01000001">
    <property type="protein sequence ID" value="GBE77613.1"/>
    <property type="molecule type" value="Genomic_DNA"/>
</dbReference>
<name>A0A401G624_9APHY</name>
<sequence>MRMVSELAEESLRLGDMARPRCFDLTKAHRNGLGRQTHKWGITVARRGARSSICTCMDRRAVGRTSSSTKRDSCCSSWADAEWMVIQ</sequence>
<dbReference type="Proteomes" id="UP000287166">
    <property type="component" value="Unassembled WGS sequence"/>
</dbReference>
<keyword evidence="2" id="KW-1185">Reference proteome</keyword>
<reference evidence="1 2" key="1">
    <citation type="journal article" date="2018" name="Sci. Rep.">
        <title>Genome sequence of the cauliflower mushroom Sparassis crispa (Hanabiratake) and its association with beneficial usage.</title>
        <authorList>
            <person name="Kiyama R."/>
            <person name="Furutani Y."/>
            <person name="Kawaguchi K."/>
            <person name="Nakanishi T."/>
        </authorList>
    </citation>
    <scope>NUCLEOTIDE SEQUENCE [LARGE SCALE GENOMIC DNA]</scope>
</reference>
<evidence type="ECO:0000313" key="2">
    <source>
        <dbReference type="Proteomes" id="UP000287166"/>
    </source>
</evidence>